<organism evidence="3 4">
    <name type="scientific">Candidatus Berkelbacteria bacterium CG03_land_8_20_14_0_80_40_36</name>
    <dbReference type="NCBI Taxonomy" id="1974509"/>
    <lineage>
        <taxon>Bacteria</taxon>
        <taxon>Candidatus Berkelbacteria</taxon>
    </lineage>
</organism>
<accession>A0A2M7CI76</accession>
<name>A0A2M7CI76_9BACT</name>
<dbReference type="EMBL" id="PEUM01000057">
    <property type="protein sequence ID" value="PIV25345.1"/>
    <property type="molecule type" value="Genomic_DNA"/>
</dbReference>
<reference evidence="4" key="1">
    <citation type="submission" date="2017-09" db="EMBL/GenBank/DDBJ databases">
        <title>Depth-based differentiation of microbial function through sediment-hosted aquifers and enrichment of novel symbionts in the deep terrestrial subsurface.</title>
        <authorList>
            <person name="Probst A.J."/>
            <person name="Ladd B."/>
            <person name="Jarett J.K."/>
            <person name="Geller-Mcgrath D.E."/>
            <person name="Sieber C.M.K."/>
            <person name="Emerson J.B."/>
            <person name="Anantharaman K."/>
            <person name="Thomas B.C."/>
            <person name="Malmstrom R."/>
            <person name="Stieglmeier M."/>
            <person name="Klingl A."/>
            <person name="Woyke T."/>
            <person name="Ryan C.M."/>
            <person name="Banfield J.F."/>
        </authorList>
    </citation>
    <scope>NUCLEOTIDE SEQUENCE [LARGE SCALE GENOMIC DNA]</scope>
</reference>
<sequence>MKSKSFQKGSIGLVVLVIVLLMVILGGVAWYYMKSQNANLKSQNDNAKSKVGEVGETSVIPTEVEESLSDETETTITTTTDPTANSTSTDLSMEGWQSYTDNHFNVSFKYPPDVTPEEWRLGVVILDILKDSSLSFVADDLKTTGWTIYGNIPQKTISINDNIKFHRIIYQSEDTNNKFKYWYFAWIDNYPKKDNADQAIRFVSAPIAEQTELNSKYLIFDQILSTFKFTQ</sequence>
<evidence type="ECO:0000313" key="3">
    <source>
        <dbReference type="EMBL" id="PIV25345.1"/>
    </source>
</evidence>
<dbReference type="AlphaFoldDB" id="A0A2M7CI76"/>
<protein>
    <submittedName>
        <fullName evidence="3">Uncharacterized protein</fullName>
    </submittedName>
</protein>
<proteinExistence type="predicted"/>
<evidence type="ECO:0000256" key="2">
    <source>
        <dbReference type="SAM" id="Phobius"/>
    </source>
</evidence>
<keyword evidence="2" id="KW-0472">Membrane</keyword>
<feature type="compositionally biased region" description="Acidic residues" evidence="1">
    <location>
        <begin position="64"/>
        <end position="73"/>
    </location>
</feature>
<keyword evidence="2" id="KW-1133">Transmembrane helix</keyword>
<keyword evidence="2" id="KW-0812">Transmembrane</keyword>
<gene>
    <name evidence="3" type="ORF">COS38_02015</name>
</gene>
<dbReference type="Proteomes" id="UP000229966">
    <property type="component" value="Unassembled WGS sequence"/>
</dbReference>
<comment type="caution">
    <text evidence="3">The sequence shown here is derived from an EMBL/GenBank/DDBJ whole genome shotgun (WGS) entry which is preliminary data.</text>
</comment>
<feature type="transmembrane region" description="Helical" evidence="2">
    <location>
        <begin position="12"/>
        <end position="33"/>
    </location>
</feature>
<feature type="compositionally biased region" description="Low complexity" evidence="1">
    <location>
        <begin position="74"/>
        <end position="89"/>
    </location>
</feature>
<evidence type="ECO:0000256" key="1">
    <source>
        <dbReference type="SAM" id="MobiDB-lite"/>
    </source>
</evidence>
<evidence type="ECO:0000313" key="4">
    <source>
        <dbReference type="Proteomes" id="UP000229966"/>
    </source>
</evidence>
<feature type="region of interest" description="Disordered" evidence="1">
    <location>
        <begin position="64"/>
        <end position="89"/>
    </location>
</feature>